<name>E4UMU3_ARTGP</name>
<protein>
    <recommendedName>
        <fullName evidence="4">FAD/NAD(P)-binding domain-containing protein</fullName>
    </recommendedName>
</protein>
<dbReference type="VEuPathDB" id="FungiDB:MGYG_03299"/>
<feature type="domain" description="FAD/NAD(P)-binding" evidence="4">
    <location>
        <begin position="9"/>
        <end position="293"/>
    </location>
</feature>
<dbReference type="RefSeq" id="XP_003175779.1">
    <property type="nucleotide sequence ID" value="XM_003175731.1"/>
</dbReference>
<organism evidence="6">
    <name type="scientific">Arthroderma gypseum (strain ATCC MYA-4604 / CBS 118893)</name>
    <name type="common">Microsporum gypseum</name>
    <dbReference type="NCBI Taxonomy" id="535722"/>
    <lineage>
        <taxon>Eukaryota</taxon>
        <taxon>Fungi</taxon>
        <taxon>Dikarya</taxon>
        <taxon>Ascomycota</taxon>
        <taxon>Pezizomycotina</taxon>
        <taxon>Eurotiomycetes</taxon>
        <taxon>Eurotiomycetidae</taxon>
        <taxon>Onygenales</taxon>
        <taxon>Arthrodermataceae</taxon>
        <taxon>Nannizzia</taxon>
    </lineage>
</organism>
<proteinExistence type="inferred from homology"/>
<evidence type="ECO:0000313" key="5">
    <source>
        <dbReference type="EMBL" id="EFR00297.1"/>
    </source>
</evidence>
<keyword evidence="2" id="KW-0285">Flavoprotein</keyword>
<dbReference type="Gene3D" id="3.50.50.60">
    <property type="entry name" value="FAD/NAD(P)-binding domain"/>
    <property type="match status" value="2"/>
</dbReference>
<dbReference type="OMA" id="MALHTVW"/>
<dbReference type="GO" id="GO:0097237">
    <property type="term" value="P:cellular response to toxic substance"/>
    <property type="evidence" value="ECO:0007669"/>
    <property type="project" value="UniProtKB-ARBA"/>
</dbReference>
<dbReference type="PANTHER" id="PTHR48105">
    <property type="entry name" value="THIOREDOXIN REDUCTASE 1-RELATED-RELATED"/>
    <property type="match status" value="1"/>
</dbReference>
<dbReference type="InterPro" id="IPR023753">
    <property type="entry name" value="FAD/NAD-binding_dom"/>
</dbReference>
<reference evidence="6" key="1">
    <citation type="journal article" date="2012" name="MBio">
        <title>Comparative genome analysis of Trichophyton rubrum and related dermatophytes reveals candidate genes involved in infection.</title>
        <authorList>
            <person name="Martinez D.A."/>
            <person name="Oliver B.G."/>
            <person name="Graeser Y."/>
            <person name="Goldberg J.M."/>
            <person name="Li W."/>
            <person name="Martinez-Rossi N.M."/>
            <person name="Monod M."/>
            <person name="Shelest E."/>
            <person name="Barton R.C."/>
            <person name="Birch E."/>
            <person name="Brakhage A.A."/>
            <person name="Chen Z."/>
            <person name="Gurr S.J."/>
            <person name="Heiman D."/>
            <person name="Heitman J."/>
            <person name="Kosti I."/>
            <person name="Rossi A."/>
            <person name="Saif S."/>
            <person name="Samalova M."/>
            <person name="Saunders C.W."/>
            <person name="Shea T."/>
            <person name="Summerbell R.C."/>
            <person name="Xu J."/>
            <person name="Young S."/>
            <person name="Zeng Q."/>
            <person name="Birren B.W."/>
            <person name="Cuomo C.A."/>
            <person name="White T.C."/>
        </authorList>
    </citation>
    <scope>NUCLEOTIDE SEQUENCE [LARGE SCALE GENOMIC DNA]</scope>
    <source>
        <strain evidence="6">ATCC MYA-4604 / CBS 118893</strain>
    </source>
</reference>
<keyword evidence="6" id="KW-1185">Reference proteome</keyword>
<dbReference type="GO" id="GO:0016491">
    <property type="term" value="F:oxidoreductase activity"/>
    <property type="evidence" value="ECO:0007669"/>
    <property type="project" value="UniProtKB-KW"/>
</dbReference>
<dbReference type="InterPro" id="IPR036188">
    <property type="entry name" value="FAD/NAD-bd_sf"/>
</dbReference>
<dbReference type="InParanoid" id="E4UMU3"/>
<evidence type="ECO:0000259" key="4">
    <source>
        <dbReference type="Pfam" id="PF07992"/>
    </source>
</evidence>
<dbReference type="AlphaFoldDB" id="E4UMU3"/>
<gene>
    <name evidence="5" type="ORF">MGYG_03299</name>
</gene>
<comment type="similarity">
    <text evidence="1">Belongs to the class-II pyridine nucleotide-disulfide oxidoreductase family.</text>
</comment>
<dbReference type="SUPFAM" id="SSF51905">
    <property type="entry name" value="FAD/NAD(P)-binding domain"/>
    <property type="match status" value="1"/>
</dbReference>
<keyword evidence="3" id="KW-0560">Oxidoreductase</keyword>
<evidence type="ECO:0000313" key="6">
    <source>
        <dbReference type="Proteomes" id="UP000002669"/>
    </source>
</evidence>
<dbReference type="eggNOG" id="ENOG502QQDE">
    <property type="taxonomic scope" value="Eukaryota"/>
</dbReference>
<dbReference type="PRINTS" id="PR00469">
    <property type="entry name" value="PNDRDTASEII"/>
</dbReference>
<evidence type="ECO:0000256" key="1">
    <source>
        <dbReference type="ARBA" id="ARBA00009333"/>
    </source>
</evidence>
<evidence type="ECO:0000256" key="2">
    <source>
        <dbReference type="ARBA" id="ARBA00022630"/>
    </source>
</evidence>
<dbReference type="Proteomes" id="UP000002669">
    <property type="component" value="Unassembled WGS sequence"/>
</dbReference>
<dbReference type="PRINTS" id="PR00368">
    <property type="entry name" value="FADPNR"/>
</dbReference>
<dbReference type="STRING" id="535722.E4UMU3"/>
<dbReference type="InterPro" id="IPR050097">
    <property type="entry name" value="Ferredoxin-NADP_redctase_2"/>
</dbReference>
<sequence>MDESGLPADVLIIGGGPAGSNAAWELGKAHHRVTLFVGDEPVPSPAGETKDPSVPALLKNRELVHLFREQTGKALPATVTVERRRITQVRRLPNGIFEAEDARGAVWPGRLLILADGAEEVMPDIAGYQTCWQQQRILMHPSEGKHGRVPVAVLAVGELAELTMALHTVWQIRQFASAVRVYTHGDRELAQELLSRVSPDAAITVEAAYIEQLQPDTDSSHGVTIQLDTGNSERAYLYHRRAAQLRGSDPFARQLQLELTESGAIRISARVPYMTSVDGVYASGDCASLGQRTLFKALAMGEGVAAAVAARLERGRWRNMACEEEQPL</sequence>
<dbReference type="HOGENOM" id="CLU_031864_5_0_1"/>
<dbReference type="Pfam" id="PF07992">
    <property type="entry name" value="Pyr_redox_2"/>
    <property type="match status" value="1"/>
</dbReference>
<dbReference type="EMBL" id="DS989823">
    <property type="protein sequence ID" value="EFR00297.1"/>
    <property type="molecule type" value="Genomic_DNA"/>
</dbReference>
<dbReference type="GeneID" id="10031089"/>
<dbReference type="OrthoDB" id="4170670at2759"/>
<evidence type="ECO:0000256" key="3">
    <source>
        <dbReference type="ARBA" id="ARBA00023002"/>
    </source>
</evidence>
<accession>E4UMU3</accession>